<sequence>MEDQGGDPRDSCLTILLPQTKPSQRKQKQSRTSAPKVRTGCITCKKRHIKCDEAKPYCSNCLRNRGYCEGYPEPGGNAASERRPISLDSRQLTRLAASPRTQMKLDLDALDFPNATGMLYFQEFVSLVKAPWATATSCDGLWGVTLPQLARTSNTLRSAAMAIGALSLWHSQSKDGSLSTVSMPEVPVTKSDVHYFHAVAHYCQSLKQQCQQASLQDAVILSVLLLFFESLRGNRKAALDHINHGLTFLLALITDEDAQHHIDSLAPNPRPLLAAVADVYYPLAKQARTVLRDRMNDGLPLPNLTEGLRSRNQTMESFIVLLSQLPRSSVSIDEIPATFDSLQEFEKYWHVVRRAQTAIMTIMMDAIQGLDAWALKDDFVIVDFYQEVLRNPRIGEFCKQSEQAMAALDTAFQPLFDKIILSHEPQSPLYLRAIYLRLQYLSVSIFENPPKFINDATIRARTYLFREYLSVASIARQAAMREVANNPARQLSLQCDISWNLLIVAFFCRDPLVREEAVGMLRDYPCQDGLFNTRALHALAMRNRTVERNNAIEGTPDDQWQRLWRRELVFEEGGTQIILRYLERDEETKMWKLVEETAEIKGTTEQVQWKRRPITGSEGLLMAKIYAATYENYNSSPLATEV</sequence>
<dbReference type="Proteomes" id="UP000805649">
    <property type="component" value="Unassembled WGS sequence"/>
</dbReference>
<proteinExistence type="predicted"/>
<keyword evidence="2" id="KW-1185">Reference proteome</keyword>
<comment type="caution">
    <text evidence="1">The sequence shown here is derived from an EMBL/GenBank/DDBJ whole genome shotgun (WGS) entry which is preliminary data.</text>
</comment>
<gene>
    <name evidence="1" type="ORF">CTRU02_202311</name>
</gene>
<evidence type="ECO:0000313" key="1">
    <source>
        <dbReference type="EMBL" id="KAL0944424.1"/>
    </source>
</evidence>
<reference evidence="1 2" key="1">
    <citation type="journal article" date="2020" name="Phytopathology">
        <title>Genome Sequence Resources of Colletotrichum truncatum, C. plurivorum, C. musicola, and C. sojae: Four Species Pathogenic to Soybean (Glycine max).</title>
        <authorList>
            <person name="Rogerio F."/>
            <person name="Boufleur T.R."/>
            <person name="Ciampi-Guillardi M."/>
            <person name="Sukno S.A."/>
            <person name="Thon M.R."/>
            <person name="Massola Junior N.S."/>
            <person name="Baroncelli R."/>
        </authorList>
    </citation>
    <scope>NUCLEOTIDE SEQUENCE [LARGE SCALE GENOMIC DNA]</scope>
    <source>
        <strain evidence="1 2">CMES1059</strain>
    </source>
</reference>
<organism evidence="1 2">
    <name type="scientific">Colletotrichum truncatum</name>
    <name type="common">Anthracnose fungus</name>
    <name type="synonym">Colletotrichum capsici</name>
    <dbReference type="NCBI Taxonomy" id="5467"/>
    <lineage>
        <taxon>Eukaryota</taxon>
        <taxon>Fungi</taxon>
        <taxon>Dikarya</taxon>
        <taxon>Ascomycota</taxon>
        <taxon>Pezizomycotina</taxon>
        <taxon>Sordariomycetes</taxon>
        <taxon>Hypocreomycetidae</taxon>
        <taxon>Glomerellales</taxon>
        <taxon>Glomerellaceae</taxon>
        <taxon>Colletotrichum</taxon>
        <taxon>Colletotrichum truncatum species complex</taxon>
    </lineage>
</organism>
<dbReference type="EMBL" id="VUJX02000001">
    <property type="protein sequence ID" value="KAL0944424.1"/>
    <property type="molecule type" value="Genomic_DNA"/>
</dbReference>
<name>A0ACC3ZJY4_COLTU</name>
<protein>
    <submittedName>
        <fullName evidence="1">C6 zinc finger domain protein</fullName>
    </submittedName>
</protein>
<accession>A0ACC3ZJY4</accession>
<evidence type="ECO:0000313" key="2">
    <source>
        <dbReference type="Proteomes" id="UP000805649"/>
    </source>
</evidence>